<dbReference type="PROSITE" id="PS50943">
    <property type="entry name" value="HTH_CROC1"/>
    <property type="match status" value="1"/>
</dbReference>
<accession>A0A9D2H3V0</accession>
<organism evidence="4 5">
    <name type="scientific">Candidatus Gallimonas gallistercoris</name>
    <dbReference type="NCBI Taxonomy" id="2838602"/>
    <lineage>
        <taxon>Bacteria</taxon>
        <taxon>Bacillati</taxon>
        <taxon>Bacillota</taxon>
        <taxon>Clostridia</taxon>
        <taxon>Candidatus Gallimonas</taxon>
    </lineage>
</organism>
<evidence type="ECO:0000313" key="5">
    <source>
        <dbReference type="Proteomes" id="UP000824221"/>
    </source>
</evidence>
<reference evidence="4" key="1">
    <citation type="journal article" date="2021" name="PeerJ">
        <title>Extensive microbial diversity within the chicken gut microbiome revealed by metagenomics and culture.</title>
        <authorList>
            <person name="Gilroy R."/>
            <person name="Ravi A."/>
            <person name="Getino M."/>
            <person name="Pursley I."/>
            <person name="Horton D.L."/>
            <person name="Alikhan N.F."/>
            <person name="Baker D."/>
            <person name="Gharbi K."/>
            <person name="Hall N."/>
            <person name="Watson M."/>
            <person name="Adriaenssens E.M."/>
            <person name="Foster-Nyarko E."/>
            <person name="Jarju S."/>
            <person name="Secka A."/>
            <person name="Antonio M."/>
            <person name="Oren A."/>
            <person name="Chaudhuri R.R."/>
            <person name="La Ragione R."/>
            <person name="Hildebrand F."/>
            <person name="Pallen M.J."/>
        </authorList>
    </citation>
    <scope>NUCLEOTIDE SEQUENCE</scope>
    <source>
        <strain evidence="4">CHK156-179</strain>
    </source>
</reference>
<dbReference type="PANTHER" id="PTHR46558:SF13">
    <property type="entry name" value="HTH-TYPE TRANSCRIPTIONAL REGULATOR IMMR"/>
    <property type="match status" value="1"/>
</dbReference>
<keyword evidence="1" id="KW-0238">DNA-binding</keyword>
<feature type="transmembrane region" description="Helical" evidence="2">
    <location>
        <begin position="104"/>
        <end position="124"/>
    </location>
</feature>
<keyword evidence="2" id="KW-1133">Transmembrane helix</keyword>
<evidence type="ECO:0000259" key="3">
    <source>
        <dbReference type="PROSITE" id="PS50943"/>
    </source>
</evidence>
<dbReference type="InterPro" id="IPR001387">
    <property type="entry name" value="Cro/C1-type_HTH"/>
</dbReference>
<dbReference type="CDD" id="cd00093">
    <property type="entry name" value="HTH_XRE"/>
    <property type="match status" value="1"/>
</dbReference>
<name>A0A9D2H3V0_9FIRM</name>
<dbReference type="SMART" id="SM00530">
    <property type="entry name" value="HTH_XRE"/>
    <property type="match status" value="1"/>
</dbReference>
<keyword evidence="2" id="KW-0812">Transmembrane</keyword>
<dbReference type="AlphaFoldDB" id="A0A9D2H3V0"/>
<protein>
    <submittedName>
        <fullName evidence="4">Helix-turn-helix domain-containing protein</fullName>
    </submittedName>
</protein>
<evidence type="ECO:0000256" key="2">
    <source>
        <dbReference type="SAM" id="Phobius"/>
    </source>
</evidence>
<evidence type="ECO:0000256" key="1">
    <source>
        <dbReference type="ARBA" id="ARBA00023125"/>
    </source>
</evidence>
<comment type="caution">
    <text evidence="4">The sequence shown here is derived from an EMBL/GenBank/DDBJ whole genome shotgun (WGS) entry which is preliminary data.</text>
</comment>
<dbReference type="Pfam" id="PF01381">
    <property type="entry name" value="HTH_3"/>
    <property type="match status" value="1"/>
</dbReference>
<dbReference type="SUPFAM" id="SSF47413">
    <property type="entry name" value="lambda repressor-like DNA-binding domains"/>
    <property type="match status" value="1"/>
</dbReference>
<dbReference type="PANTHER" id="PTHR46558">
    <property type="entry name" value="TRACRIPTIONAL REGULATORY PROTEIN-RELATED-RELATED"/>
    <property type="match status" value="1"/>
</dbReference>
<evidence type="ECO:0000313" key="4">
    <source>
        <dbReference type="EMBL" id="HJA02855.1"/>
    </source>
</evidence>
<keyword evidence="2" id="KW-0472">Membrane</keyword>
<dbReference type="Gene3D" id="1.10.260.40">
    <property type="entry name" value="lambda repressor-like DNA-binding domains"/>
    <property type="match status" value="1"/>
</dbReference>
<feature type="domain" description="HTH cro/C1-type" evidence="3">
    <location>
        <begin position="8"/>
        <end position="62"/>
    </location>
</feature>
<gene>
    <name evidence="4" type="ORF">H9797_05715</name>
</gene>
<reference evidence="4" key="2">
    <citation type="submission" date="2021-04" db="EMBL/GenBank/DDBJ databases">
        <authorList>
            <person name="Gilroy R."/>
        </authorList>
    </citation>
    <scope>NUCLEOTIDE SEQUENCE</scope>
    <source>
        <strain evidence="4">CHK156-179</strain>
    </source>
</reference>
<dbReference type="GO" id="GO:0003677">
    <property type="term" value="F:DNA binding"/>
    <property type="evidence" value="ECO:0007669"/>
    <property type="project" value="UniProtKB-KW"/>
</dbReference>
<sequence>MTAFGNFLYELRKEKGLTQQELAEKLNITNKAVSKWETGEAFPETAQLVPLADIFGVTVDELLRGKRSAEKSTGSLSAVPVSEQAVPAAESARAKRRLPKRARIFLCAAAAIVVALVCAIVPVVSCANNIFRAGKVEKIAVGDDISRVYEILGEPDDENGSRFEYYDQNYEKLRKELQEWMEGKSDPAAALESFKQISKREFGYVRVTFSSEQVTSVLLDTTVTAAGAGEKRLREVSLVDWSLVSANIVYRAYYTDGSYFLGGAEGTFSSKIDGESVTVFASWTDEFGNVCSVPLDKA</sequence>
<dbReference type="Proteomes" id="UP000824221">
    <property type="component" value="Unassembled WGS sequence"/>
</dbReference>
<proteinExistence type="predicted"/>
<dbReference type="EMBL" id="DXAJ01000086">
    <property type="protein sequence ID" value="HJA02855.1"/>
    <property type="molecule type" value="Genomic_DNA"/>
</dbReference>
<dbReference type="InterPro" id="IPR010982">
    <property type="entry name" value="Lambda_DNA-bd_dom_sf"/>
</dbReference>